<evidence type="ECO:0000256" key="2">
    <source>
        <dbReference type="ARBA" id="ARBA00023009"/>
    </source>
</evidence>
<sequence length="372" mass="40707">MGLLSALRLVDKAEPTIKAELAPRIMGDGGFTLNSPFSVGAATRDQAMAVPAVAKARNLICGTISTLGLELYRESDGAKLGKPAWMNQMDPRQPLSVTIAWLLDALIFHGVGYLQIIETYSDTGRPSRMAWVANDRVFFMTNTNSTLITSYYVDGTEVPMEGLGSLITFQGLDTGILDRGAATIRTALALERAALTYAENPLPSGYIQNSGVDLPPDQITGLLQSWKAARNTKSTAYLSSTLKFEAVAFSPKDLNLSESRNYMATEISRLMNVPAYFLDAQSASSMTYSNVSDQNRQLVSYTFRSFLSAIEDRLSMTDITAAGNTVRFDLDDFLRADVLTRIEVYERMIALGLITVDEARAMEDLAPRGNNE</sequence>
<gene>
    <name evidence="5" type="ORF">UFOVP1291_9</name>
    <name evidence="4" type="ORF">UFOVP892_17</name>
</gene>
<dbReference type="Gene3D" id="3.30.1120.70">
    <property type="match status" value="1"/>
</dbReference>
<evidence type="ECO:0000256" key="3">
    <source>
        <dbReference type="ARBA" id="ARBA00023219"/>
    </source>
</evidence>
<dbReference type="Gene3D" id="1.20.1270.210">
    <property type="match status" value="1"/>
</dbReference>
<evidence type="ECO:0000256" key="1">
    <source>
        <dbReference type="ARBA" id="ARBA00022950"/>
    </source>
</evidence>
<keyword evidence="1" id="KW-0118">Viral capsid assembly</keyword>
<keyword evidence="2" id="KW-1171">Viral genome ejection through host cell envelope</keyword>
<dbReference type="EMBL" id="LR797235">
    <property type="protein sequence ID" value="CAB4195350.1"/>
    <property type="molecule type" value="Genomic_DNA"/>
</dbReference>
<dbReference type="EMBL" id="LR796830">
    <property type="protein sequence ID" value="CAB4168578.1"/>
    <property type="molecule type" value="Genomic_DNA"/>
</dbReference>
<dbReference type="Gene3D" id="3.40.140.120">
    <property type="match status" value="1"/>
</dbReference>
<keyword evidence="2" id="KW-1162">Viral penetration into host cytoplasm</keyword>
<dbReference type="InterPro" id="IPR006944">
    <property type="entry name" value="Phage/GTA_portal"/>
</dbReference>
<evidence type="ECO:0000313" key="4">
    <source>
        <dbReference type="EMBL" id="CAB4168578.1"/>
    </source>
</evidence>
<evidence type="ECO:0000313" key="5">
    <source>
        <dbReference type="EMBL" id="CAB4195350.1"/>
    </source>
</evidence>
<reference evidence="4" key="1">
    <citation type="submission" date="2020-05" db="EMBL/GenBank/DDBJ databases">
        <authorList>
            <person name="Chiriac C."/>
            <person name="Salcher M."/>
            <person name="Ghai R."/>
            <person name="Kavagutti S V."/>
        </authorList>
    </citation>
    <scope>NUCLEOTIDE SEQUENCE</scope>
</reference>
<dbReference type="Pfam" id="PF04860">
    <property type="entry name" value="Phage_portal"/>
    <property type="match status" value="1"/>
</dbReference>
<keyword evidence="3" id="KW-0231">Viral genome packaging</keyword>
<keyword evidence="1" id="KW-1188">Viral release from host cell</keyword>
<protein>
    <submittedName>
        <fullName evidence="4">Portal_HK97, phage portal protein, HK97 family</fullName>
    </submittedName>
</protein>
<organism evidence="4">
    <name type="scientific">uncultured Caudovirales phage</name>
    <dbReference type="NCBI Taxonomy" id="2100421"/>
    <lineage>
        <taxon>Viruses</taxon>
        <taxon>Duplodnaviria</taxon>
        <taxon>Heunggongvirae</taxon>
        <taxon>Uroviricota</taxon>
        <taxon>Caudoviricetes</taxon>
        <taxon>Peduoviridae</taxon>
        <taxon>Maltschvirus</taxon>
        <taxon>Maltschvirus maltsch</taxon>
    </lineage>
</organism>
<proteinExistence type="predicted"/>
<accession>A0A6J5PHE4</accession>
<name>A0A6J5PHE4_9CAUD</name>
<keyword evidence="2" id="KW-1160">Virus entry into host cell</keyword>